<comment type="caution">
    <text evidence="1">The sequence shown here is derived from an EMBL/GenBank/DDBJ whole genome shotgun (WGS) entry which is preliminary data.</text>
</comment>
<proteinExistence type="predicted"/>
<protein>
    <submittedName>
        <fullName evidence="1">Uncharacterized protein</fullName>
    </submittedName>
</protein>
<organism evidence="1 2">
    <name type="scientific">Obesumbacterium proteus ATCC 12841</name>
    <dbReference type="NCBI Taxonomy" id="1354268"/>
    <lineage>
        <taxon>Bacteria</taxon>
        <taxon>Pseudomonadati</taxon>
        <taxon>Pseudomonadota</taxon>
        <taxon>Gammaproteobacteria</taxon>
        <taxon>Enterobacterales</taxon>
        <taxon>Hafniaceae</taxon>
        <taxon>Obesumbacterium</taxon>
    </lineage>
</organism>
<sequence>MYNYEWIFFDKNGEKLPVVKTSENRIYAAGDIKTHNGKSYEIVHRIIDRVNKDSDLQIAVEV</sequence>
<keyword evidence="2" id="KW-1185">Reference proteome</keyword>
<dbReference type="AlphaFoldDB" id="A0AA91EIZ2"/>
<name>A0AA91EIZ2_9GAMM</name>
<dbReference type="Proteomes" id="UP000078431">
    <property type="component" value="Unassembled WGS sequence"/>
</dbReference>
<reference evidence="1 2" key="1">
    <citation type="submission" date="2016-04" db="EMBL/GenBank/DDBJ databases">
        <title>ATOL: Assembling a taxonomically balanced genome-scale reconstruction of the evolutionary history of the Enterobacteriaceae.</title>
        <authorList>
            <person name="Plunkett G.III."/>
            <person name="Neeno-Eckwall E.C."/>
            <person name="Glasner J.D."/>
            <person name="Perna N.T."/>
        </authorList>
    </citation>
    <scope>NUCLEOTIDE SEQUENCE [LARGE SCALE GENOMIC DNA]</scope>
    <source>
        <strain evidence="1 2">ATCC 12841</strain>
    </source>
</reference>
<accession>A0AA91EIZ2</accession>
<evidence type="ECO:0000313" key="1">
    <source>
        <dbReference type="EMBL" id="OAT58962.1"/>
    </source>
</evidence>
<dbReference type="EMBL" id="LXEX01000031">
    <property type="protein sequence ID" value="OAT58962.1"/>
    <property type="molecule type" value="Genomic_DNA"/>
</dbReference>
<gene>
    <name evidence="1" type="ORF">M993_02265</name>
</gene>
<evidence type="ECO:0000313" key="2">
    <source>
        <dbReference type="Proteomes" id="UP000078431"/>
    </source>
</evidence>